<dbReference type="RefSeq" id="WP_137612035.1">
    <property type="nucleotide sequence ID" value="NZ_BJDF01000017.1"/>
</dbReference>
<comment type="caution">
    <text evidence="1">The sequence shown here is derived from an EMBL/GenBank/DDBJ whole genome shotgun (WGS) entry which is preliminary data.</text>
</comment>
<gene>
    <name evidence="1" type="ORF">ACFQAV_12800</name>
</gene>
<organism evidence="1 2">
    <name type="scientific">Companilactobacillus huachuanensis</name>
    <dbReference type="NCBI Taxonomy" id="2559914"/>
    <lineage>
        <taxon>Bacteria</taxon>
        <taxon>Bacillati</taxon>
        <taxon>Bacillota</taxon>
        <taxon>Bacilli</taxon>
        <taxon>Lactobacillales</taxon>
        <taxon>Lactobacillaceae</taxon>
        <taxon>Companilactobacillus</taxon>
    </lineage>
</organism>
<keyword evidence="2" id="KW-1185">Reference proteome</keyword>
<proteinExistence type="predicted"/>
<evidence type="ECO:0000313" key="1">
    <source>
        <dbReference type="EMBL" id="MFC6177689.1"/>
    </source>
</evidence>
<reference evidence="2" key="1">
    <citation type="journal article" date="2019" name="Int. J. Syst. Evol. Microbiol.">
        <title>The Global Catalogue of Microorganisms (GCM) 10K type strain sequencing project: providing services to taxonomists for standard genome sequencing and annotation.</title>
        <authorList>
            <consortium name="The Broad Institute Genomics Platform"/>
            <consortium name="The Broad Institute Genome Sequencing Center for Infectious Disease"/>
            <person name="Wu L."/>
            <person name="Ma J."/>
        </authorList>
    </citation>
    <scope>NUCLEOTIDE SEQUENCE [LARGE SCALE GENOMIC DNA]</scope>
    <source>
        <strain evidence="2">CCM 8927</strain>
    </source>
</reference>
<sequence length="95" mass="11040">MSEANSQNIIYDVDLLSKIKESDVASKEKLDFKVKENSKNHYWDRMVTFEISNSPDLKLNKDGVLRFFDVAGNRVGISLNLFERINEISLDSWRN</sequence>
<name>A0ABW1RQJ3_9LACO</name>
<dbReference type="Proteomes" id="UP001596288">
    <property type="component" value="Unassembled WGS sequence"/>
</dbReference>
<evidence type="ECO:0000313" key="2">
    <source>
        <dbReference type="Proteomes" id="UP001596288"/>
    </source>
</evidence>
<protein>
    <submittedName>
        <fullName evidence="1">Uncharacterized protein</fullName>
    </submittedName>
</protein>
<accession>A0ABW1RQJ3</accession>
<dbReference type="EMBL" id="JBHSSF010000041">
    <property type="protein sequence ID" value="MFC6177689.1"/>
    <property type="molecule type" value="Genomic_DNA"/>
</dbReference>